<reference evidence="15" key="1">
    <citation type="journal article" date="2019" name="Int. J. Syst. Evol. Microbiol.">
        <title>The Global Catalogue of Microorganisms (GCM) 10K type strain sequencing project: providing services to taxonomists for standard genome sequencing and annotation.</title>
        <authorList>
            <consortium name="The Broad Institute Genomics Platform"/>
            <consortium name="The Broad Institute Genome Sequencing Center for Infectious Disease"/>
            <person name="Wu L."/>
            <person name="Ma J."/>
        </authorList>
    </citation>
    <scope>NUCLEOTIDE SEQUENCE [LARGE SCALE GENOMIC DNA]</scope>
    <source>
        <strain evidence="15">DT43</strain>
    </source>
</reference>
<feature type="binding site" evidence="8">
    <location>
        <position position="157"/>
    </location>
    <ligand>
        <name>ATP</name>
        <dbReference type="ChEBI" id="CHEBI:30616"/>
    </ligand>
</feature>
<evidence type="ECO:0000256" key="10">
    <source>
        <dbReference type="RuleBase" id="RU000577"/>
    </source>
</evidence>
<evidence type="ECO:0000256" key="7">
    <source>
        <dbReference type="ARBA" id="ARBA00023125"/>
    </source>
</evidence>
<feature type="region of interest" description="Domain IV, binds dsDNA" evidence="8">
    <location>
        <begin position="332"/>
        <end position="453"/>
    </location>
</feature>
<organism evidence="14 15">
    <name type="scientific">Streptococcus caledonicus</name>
    <dbReference type="NCBI Taxonomy" id="2614158"/>
    <lineage>
        <taxon>Bacteria</taxon>
        <taxon>Bacillati</taxon>
        <taxon>Bacillota</taxon>
        <taxon>Bacilli</taxon>
        <taxon>Lactobacillales</taxon>
        <taxon>Streptococcaceae</taxon>
        <taxon>Streptococcus</taxon>
    </lineage>
</organism>
<comment type="caution">
    <text evidence="8">Lacks conserved residue(s) required for the propagation of feature annotation.</text>
</comment>
<dbReference type="InterPro" id="IPR013159">
    <property type="entry name" value="DnaA_C"/>
</dbReference>
<dbReference type="SUPFAM" id="SSF48295">
    <property type="entry name" value="TrpR-like"/>
    <property type="match status" value="1"/>
</dbReference>
<dbReference type="CDD" id="cd06571">
    <property type="entry name" value="Bac_DnaA_C"/>
    <property type="match status" value="1"/>
</dbReference>
<keyword evidence="6 8" id="KW-0446">Lipid-binding</keyword>
<comment type="similarity">
    <text evidence="1 8 11">Belongs to the DnaA family.</text>
</comment>
<feature type="domain" description="Chromosomal replication initiator DnaA C-terminal" evidence="13">
    <location>
        <begin position="362"/>
        <end position="431"/>
    </location>
</feature>
<evidence type="ECO:0000256" key="11">
    <source>
        <dbReference type="RuleBase" id="RU004227"/>
    </source>
</evidence>
<evidence type="ECO:0000256" key="3">
    <source>
        <dbReference type="ARBA" id="ARBA00022705"/>
    </source>
</evidence>
<evidence type="ECO:0000256" key="2">
    <source>
        <dbReference type="ARBA" id="ARBA00022490"/>
    </source>
</evidence>
<dbReference type="SMART" id="SM00382">
    <property type="entry name" value="AAA"/>
    <property type="match status" value="1"/>
</dbReference>
<accession>A0ABW0UDB0</accession>
<dbReference type="InterPro" id="IPR010921">
    <property type="entry name" value="Trp_repressor/repl_initiator"/>
</dbReference>
<evidence type="ECO:0000256" key="1">
    <source>
        <dbReference type="ARBA" id="ARBA00006583"/>
    </source>
</evidence>
<dbReference type="InterPro" id="IPR013317">
    <property type="entry name" value="DnaA_dom"/>
</dbReference>
<dbReference type="PANTHER" id="PTHR30050">
    <property type="entry name" value="CHROMOSOMAL REPLICATION INITIATOR PROTEIN DNAA"/>
    <property type="match status" value="1"/>
</dbReference>
<feature type="binding site" evidence="8">
    <location>
        <position position="161"/>
    </location>
    <ligand>
        <name>ATP</name>
        <dbReference type="ChEBI" id="CHEBI:30616"/>
    </ligand>
</feature>
<dbReference type="InterPro" id="IPR027417">
    <property type="entry name" value="P-loop_NTPase"/>
</dbReference>
<evidence type="ECO:0000313" key="15">
    <source>
        <dbReference type="Proteomes" id="UP001596110"/>
    </source>
</evidence>
<comment type="caution">
    <text evidence="14">The sequence shown here is derived from an EMBL/GenBank/DDBJ whole genome shotgun (WGS) entry which is preliminary data.</text>
</comment>
<dbReference type="PROSITE" id="PS01008">
    <property type="entry name" value="DNAA"/>
    <property type="match status" value="1"/>
</dbReference>
<protein>
    <recommendedName>
        <fullName evidence="8 9">Chromosomal replication initiator protein DnaA</fullName>
    </recommendedName>
</protein>
<dbReference type="InterPro" id="IPR018312">
    <property type="entry name" value="Chromosome_initiator_DnaA_CS"/>
</dbReference>
<comment type="subcellular location">
    <subcellularLocation>
        <location evidence="8">Cytoplasm</location>
    </subcellularLocation>
</comment>
<dbReference type="HAMAP" id="MF_00377">
    <property type="entry name" value="DnaA_bact"/>
    <property type="match status" value="1"/>
</dbReference>
<keyword evidence="7 8" id="KW-0238">DNA-binding</keyword>
<dbReference type="PANTHER" id="PTHR30050:SF2">
    <property type="entry name" value="CHROMOSOMAL REPLICATION INITIATOR PROTEIN DNAA"/>
    <property type="match status" value="1"/>
</dbReference>
<keyword evidence="15" id="KW-1185">Reference proteome</keyword>
<dbReference type="RefSeq" id="WP_156807146.1">
    <property type="nucleotide sequence ID" value="NZ_JBHSOJ010000019.1"/>
</dbReference>
<evidence type="ECO:0000256" key="8">
    <source>
        <dbReference type="HAMAP-Rule" id="MF_00377"/>
    </source>
</evidence>
<comment type="domain">
    <text evidence="8">Domain I is involved in oligomerization and binding regulators, domain II is flexibile and of varying length in different bacteria, domain III forms the AAA+ region, while domain IV binds dsDNA.</text>
</comment>
<dbReference type="Gene3D" id="1.10.8.60">
    <property type="match status" value="1"/>
</dbReference>
<dbReference type="NCBIfam" id="TIGR00362">
    <property type="entry name" value="DnaA"/>
    <property type="match status" value="1"/>
</dbReference>
<sequence length="453" mass="51718">MTDNELRFWNRVLELARQKFSQAVFDFFIADAKLIRISDHVATVFMEEKKELYWKSNLTDIVLTAGFEVFNQEILIDYIFEEPIDEDSLEEFQSPIQTLIPEDFLYQSPVISDLNPKYRFDNFISGKGSQWALAAALAVAGSPGTVYNPLFIWGGPGLGKTHLLNAIGNSVLEDNPRARIKYITTENFINEFTTAIRLGTMEELKEAFRHLDVLLIDDIQYMAKKTMAGTQEEFFNTFNALHSNNKQIILTSDRAPEQLNDLEERLVSRFSWGLTQDITPPDYETRIAILQDKIQDYPYQFLPATIEYLAGQFDSNVRELEGALKNISLVANVKKVDTITVDIAAESIRAKKQEPLTISVIPIETIQTEVGKFYGVSVKEIKSTKRNQNIVLARQVAIFLTREMTDNSLPKIGKEFGGRDHSTILHAYNKIKNMLKIDDGLRIEIETLKQKIK</sequence>
<feature type="region of interest" description="Domain I, interacts with DnaA modulators" evidence="8">
    <location>
        <begin position="1"/>
        <end position="91"/>
    </location>
</feature>
<proteinExistence type="inferred from homology"/>
<dbReference type="Proteomes" id="UP001596110">
    <property type="component" value="Unassembled WGS sequence"/>
</dbReference>
<evidence type="ECO:0000313" key="14">
    <source>
        <dbReference type="EMBL" id="MFC5631558.1"/>
    </source>
</evidence>
<dbReference type="InterPro" id="IPR020591">
    <property type="entry name" value="Chromosome_initiator_DnaA-like"/>
</dbReference>
<keyword evidence="2 8" id="KW-0963">Cytoplasm</keyword>
<dbReference type="InterPro" id="IPR001957">
    <property type="entry name" value="Chromosome_initiator_DnaA"/>
</dbReference>
<dbReference type="PRINTS" id="PR00051">
    <property type="entry name" value="DNAA"/>
</dbReference>
<dbReference type="Pfam" id="PF00308">
    <property type="entry name" value="Bac_DnaA"/>
    <property type="match status" value="1"/>
</dbReference>
<keyword evidence="5 8" id="KW-0067">ATP-binding</keyword>
<dbReference type="CDD" id="cd00009">
    <property type="entry name" value="AAA"/>
    <property type="match status" value="1"/>
</dbReference>
<comment type="function">
    <text evidence="8 10">Plays an essential role in the initiation and regulation of chromosomal replication. ATP-DnaA binds to the origin of replication (oriC) to initiate formation of the DNA replication initiation complex once per cell cycle. Binds the DnaA box (a 9 base pair repeat at the origin) and separates the double-stranded (ds)DNA. Forms a right-handed helical filament on oriC DNA; dsDNA binds to the exterior of the filament while single-stranded (ss)DNA is stabiized in the filament's interior. The ATP-DnaA-oriC complex binds and stabilizes one strand of the AT-rich DNA unwinding element (DUE), permitting loading of DNA polymerase. After initiation quickly degrades to an ADP-DnaA complex that is not apt for DNA replication. Binds acidic phospholipids.</text>
</comment>
<comment type="subunit">
    <text evidence="8">Oligomerizes as a right-handed, spiral filament on DNA at oriC.</text>
</comment>
<dbReference type="EMBL" id="JBHSOJ010000019">
    <property type="protein sequence ID" value="MFC5631558.1"/>
    <property type="molecule type" value="Genomic_DNA"/>
</dbReference>
<keyword evidence="3 8" id="KW-0235">DNA replication</keyword>
<dbReference type="Gene3D" id="1.10.1750.10">
    <property type="match status" value="1"/>
</dbReference>
<keyword evidence="4 8" id="KW-0547">Nucleotide-binding</keyword>
<feature type="binding site" evidence="8">
    <location>
        <position position="159"/>
    </location>
    <ligand>
        <name>ATP</name>
        <dbReference type="ChEBI" id="CHEBI:30616"/>
    </ligand>
</feature>
<dbReference type="SMART" id="SM00760">
    <property type="entry name" value="Bac_DnaA_C"/>
    <property type="match status" value="1"/>
</dbReference>
<feature type="binding site" evidence="8">
    <location>
        <position position="160"/>
    </location>
    <ligand>
        <name>ATP</name>
        <dbReference type="ChEBI" id="CHEBI:30616"/>
    </ligand>
</feature>
<gene>
    <name evidence="8 14" type="primary">dnaA</name>
    <name evidence="14" type="ORF">ACFPQ3_08220</name>
</gene>
<feature type="domain" description="AAA+ ATPase" evidence="12">
    <location>
        <begin position="146"/>
        <end position="279"/>
    </location>
</feature>
<evidence type="ECO:0000259" key="13">
    <source>
        <dbReference type="SMART" id="SM00760"/>
    </source>
</evidence>
<evidence type="ECO:0000259" key="12">
    <source>
        <dbReference type="SMART" id="SM00382"/>
    </source>
</evidence>
<dbReference type="Pfam" id="PF08299">
    <property type="entry name" value="Bac_DnaA_C"/>
    <property type="match status" value="1"/>
</dbReference>
<dbReference type="InterPro" id="IPR003593">
    <property type="entry name" value="AAA+_ATPase"/>
</dbReference>
<evidence type="ECO:0000256" key="6">
    <source>
        <dbReference type="ARBA" id="ARBA00023121"/>
    </source>
</evidence>
<evidence type="ECO:0000256" key="5">
    <source>
        <dbReference type="ARBA" id="ARBA00022840"/>
    </source>
</evidence>
<evidence type="ECO:0000256" key="9">
    <source>
        <dbReference type="NCBIfam" id="TIGR00362"/>
    </source>
</evidence>
<name>A0ABW0UDB0_9STRE</name>
<dbReference type="Gene3D" id="3.40.50.300">
    <property type="entry name" value="P-loop containing nucleotide triphosphate hydrolases"/>
    <property type="match status" value="1"/>
</dbReference>
<dbReference type="SUPFAM" id="SSF52540">
    <property type="entry name" value="P-loop containing nucleoside triphosphate hydrolases"/>
    <property type="match status" value="1"/>
</dbReference>
<evidence type="ECO:0000256" key="4">
    <source>
        <dbReference type="ARBA" id="ARBA00022741"/>
    </source>
</evidence>